<protein>
    <submittedName>
        <fullName evidence="4">Uncharacterized protein</fullName>
    </submittedName>
</protein>
<sequence>MSKPSGHTNVVFNVAPTYVVATGSLRLRRPMYMTSTPMSISHIHQRQDWGQPAPLMKDMIILAACEANESLPQHRDLPADVFTSCLTTPIRTALRWFVPRSSYKSKLETDIYERIPGRQSDRKTMLGELNWIFTAITDTIAWDVLPRDLFQRLFRQDLLVASLFRNFLLAERIMRSLNCTPRSHPKLPQTHEHHMWSAWDRAAENCLSQLSRSKDEEFQPSPFFSEQLLAFQEWLKYATETSYPPLQLPIVLQVLLSQSHRHRALELLGQFLDKGSWAVDLALSVGIFPYVLKLLQTSAPDLRELLVFIWTKILAWDKSCQVDLVKDNGHMYFIKYLRSEDVNAGHNMEYKTMALFVLSVIVDKHPKGQESCLVAGLLDDLQRYLREATERGLDRSFIRWVCLCLAKLWDGQYEVQGSAFENDILSLMVPLLEDPEPEVRATAVYALGTLLSVNKDDLDGLADDAAEVEERMRKEREIARRIWPLYIDGSIPVRRELGIAIMRLAHAHKPRFQLAAAAYMKPPLMPKQTLKGLHPSSSFPAITLPGALRPGRQSPRVVFQGMGGADLHIGAGIPQNSITTGLMHGRDPSSDPGRDGLGLQLVNPGSRLTQGGDQQSPDTKVMGSAPIRADHMRNLGEIPLSSAASPPNGTPPSPALHGSLGSDSSFHSDDVLRDSNSVGLRIAISDAARATDVEDRKLTHSVA</sequence>
<evidence type="ECO:0000256" key="1">
    <source>
        <dbReference type="ARBA" id="ARBA00022737"/>
    </source>
</evidence>
<dbReference type="PANTHER" id="PTHR12848">
    <property type="entry name" value="REGULATORY-ASSOCIATED PROTEIN OF MTOR"/>
    <property type="match status" value="1"/>
</dbReference>
<evidence type="ECO:0000313" key="4">
    <source>
        <dbReference type="EMBL" id="GBG59764.1"/>
    </source>
</evidence>
<dbReference type="InterPro" id="IPR011989">
    <property type="entry name" value="ARM-like"/>
</dbReference>
<keyword evidence="5" id="KW-1185">Reference proteome</keyword>
<dbReference type="STRING" id="69332.A0A388JPN7"/>
<dbReference type="Pfam" id="PF02985">
    <property type="entry name" value="HEAT"/>
    <property type="match status" value="1"/>
</dbReference>
<dbReference type="GO" id="GO:0031929">
    <property type="term" value="P:TOR signaling"/>
    <property type="evidence" value="ECO:0007669"/>
    <property type="project" value="InterPro"/>
</dbReference>
<dbReference type="Proteomes" id="UP000265515">
    <property type="component" value="Unassembled WGS sequence"/>
</dbReference>
<dbReference type="SMR" id="A0A388JPN7"/>
<dbReference type="InterPro" id="IPR000357">
    <property type="entry name" value="HEAT"/>
</dbReference>
<gene>
    <name evidence="4" type="ORF">CBR_g54867</name>
</gene>
<feature type="region of interest" description="Disordered" evidence="3">
    <location>
        <begin position="638"/>
        <end position="672"/>
    </location>
</feature>
<dbReference type="GO" id="GO:0010506">
    <property type="term" value="P:regulation of autophagy"/>
    <property type="evidence" value="ECO:0007669"/>
    <property type="project" value="TreeGrafter"/>
</dbReference>
<feature type="repeat" description="HEAT" evidence="2">
    <location>
        <begin position="424"/>
        <end position="457"/>
    </location>
</feature>
<dbReference type="OrthoDB" id="10262360at2759"/>
<dbReference type="GO" id="GO:0030674">
    <property type="term" value="F:protein-macromolecule adaptor activity"/>
    <property type="evidence" value="ECO:0007669"/>
    <property type="project" value="TreeGrafter"/>
</dbReference>
<dbReference type="GO" id="GO:0071230">
    <property type="term" value="P:cellular response to amino acid stimulus"/>
    <property type="evidence" value="ECO:0007669"/>
    <property type="project" value="TreeGrafter"/>
</dbReference>
<dbReference type="AlphaFoldDB" id="A0A388JPN7"/>
<dbReference type="GO" id="GO:0030307">
    <property type="term" value="P:positive regulation of cell growth"/>
    <property type="evidence" value="ECO:0007669"/>
    <property type="project" value="TreeGrafter"/>
</dbReference>
<dbReference type="GO" id="GO:0031931">
    <property type="term" value="C:TORC1 complex"/>
    <property type="evidence" value="ECO:0007669"/>
    <property type="project" value="InterPro"/>
</dbReference>
<feature type="compositionally biased region" description="Polar residues" evidence="3">
    <location>
        <begin position="606"/>
        <end position="618"/>
    </location>
</feature>
<evidence type="ECO:0000313" key="5">
    <source>
        <dbReference type="Proteomes" id="UP000265515"/>
    </source>
</evidence>
<organism evidence="4 5">
    <name type="scientific">Chara braunii</name>
    <name type="common">Braun's stonewort</name>
    <dbReference type="NCBI Taxonomy" id="69332"/>
    <lineage>
        <taxon>Eukaryota</taxon>
        <taxon>Viridiplantae</taxon>
        <taxon>Streptophyta</taxon>
        <taxon>Charophyceae</taxon>
        <taxon>Charales</taxon>
        <taxon>Characeae</taxon>
        <taxon>Chara</taxon>
    </lineage>
</organism>
<accession>A0A388JPN7</accession>
<dbReference type="InterPro" id="IPR004083">
    <property type="entry name" value="Raptor"/>
</dbReference>
<feature type="region of interest" description="Disordered" evidence="3">
    <location>
        <begin position="578"/>
        <end position="622"/>
    </location>
</feature>
<feature type="compositionally biased region" description="Basic and acidic residues" evidence="3">
    <location>
        <begin position="584"/>
        <end position="594"/>
    </location>
</feature>
<dbReference type="PROSITE" id="PS50077">
    <property type="entry name" value="HEAT_REPEAT"/>
    <property type="match status" value="1"/>
</dbReference>
<dbReference type="SUPFAM" id="SSF48371">
    <property type="entry name" value="ARM repeat"/>
    <property type="match status" value="1"/>
</dbReference>
<dbReference type="Gene3D" id="1.25.10.10">
    <property type="entry name" value="Leucine-rich Repeat Variant"/>
    <property type="match status" value="1"/>
</dbReference>
<dbReference type="GO" id="GO:0005737">
    <property type="term" value="C:cytoplasm"/>
    <property type="evidence" value="ECO:0007669"/>
    <property type="project" value="TreeGrafter"/>
</dbReference>
<dbReference type="PANTHER" id="PTHR12848:SF16">
    <property type="entry name" value="REGULATORY-ASSOCIATED PROTEIN OF MTOR"/>
    <property type="match status" value="1"/>
</dbReference>
<dbReference type="Gramene" id="GBG59764">
    <property type="protein sequence ID" value="GBG59764"/>
    <property type="gene ID" value="CBR_g54867"/>
</dbReference>
<comment type="caution">
    <text evidence="4">The sequence shown here is derived from an EMBL/GenBank/DDBJ whole genome shotgun (WGS) entry which is preliminary data.</text>
</comment>
<proteinExistence type="predicted"/>
<keyword evidence="1" id="KW-0677">Repeat</keyword>
<reference evidence="4 5" key="1">
    <citation type="journal article" date="2018" name="Cell">
        <title>The Chara Genome: Secondary Complexity and Implications for Plant Terrestrialization.</title>
        <authorList>
            <person name="Nishiyama T."/>
            <person name="Sakayama H."/>
            <person name="Vries J.D."/>
            <person name="Buschmann H."/>
            <person name="Saint-Marcoux D."/>
            <person name="Ullrich K.K."/>
            <person name="Haas F.B."/>
            <person name="Vanderstraeten L."/>
            <person name="Becker D."/>
            <person name="Lang D."/>
            <person name="Vosolsobe S."/>
            <person name="Rombauts S."/>
            <person name="Wilhelmsson P.K.I."/>
            <person name="Janitza P."/>
            <person name="Kern R."/>
            <person name="Heyl A."/>
            <person name="Rumpler F."/>
            <person name="Villalobos L.I.A.C."/>
            <person name="Clay J.M."/>
            <person name="Skokan R."/>
            <person name="Toyoda A."/>
            <person name="Suzuki Y."/>
            <person name="Kagoshima H."/>
            <person name="Schijlen E."/>
            <person name="Tajeshwar N."/>
            <person name="Catarino B."/>
            <person name="Hetherington A.J."/>
            <person name="Saltykova A."/>
            <person name="Bonnot C."/>
            <person name="Breuninger H."/>
            <person name="Symeonidi A."/>
            <person name="Radhakrishnan G.V."/>
            <person name="Van Nieuwerburgh F."/>
            <person name="Deforce D."/>
            <person name="Chang C."/>
            <person name="Karol K.G."/>
            <person name="Hedrich R."/>
            <person name="Ulvskov P."/>
            <person name="Glockner G."/>
            <person name="Delwiche C.F."/>
            <person name="Petrasek J."/>
            <person name="Van de Peer Y."/>
            <person name="Friml J."/>
            <person name="Beilby M."/>
            <person name="Dolan L."/>
            <person name="Kohara Y."/>
            <person name="Sugano S."/>
            <person name="Fujiyama A."/>
            <person name="Delaux P.-M."/>
            <person name="Quint M."/>
            <person name="TheiBen G."/>
            <person name="Hagemann M."/>
            <person name="Harholt J."/>
            <person name="Dunand C."/>
            <person name="Zachgo S."/>
            <person name="Langdale J."/>
            <person name="Maumus F."/>
            <person name="Straeten D.V.D."/>
            <person name="Gould S.B."/>
            <person name="Rensing S.A."/>
        </authorList>
    </citation>
    <scope>NUCLEOTIDE SEQUENCE [LARGE SCALE GENOMIC DNA]</scope>
    <source>
        <strain evidence="4 5">S276</strain>
    </source>
</reference>
<dbReference type="PRINTS" id="PR01547">
    <property type="entry name" value="YEAST176DUF"/>
</dbReference>
<evidence type="ECO:0000256" key="2">
    <source>
        <dbReference type="PROSITE-ProRule" id="PRU00103"/>
    </source>
</evidence>
<dbReference type="GO" id="GO:0009267">
    <property type="term" value="P:cellular response to starvation"/>
    <property type="evidence" value="ECO:0007669"/>
    <property type="project" value="TreeGrafter"/>
</dbReference>
<evidence type="ECO:0000256" key="3">
    <source>
        <dbReference type="SAM" id="MobiDB-lite"/>
    </source>
</evidence>
<dbReference type="EMBL" id="BFEA01000006">
    <property type="protein sequence ID" value="GBG59764.1"/>
    <property type="molecule type" value="Genomic_DNA"/>
</dbReference>
<dbReference type="InterPro" id="IPR021133">
    <property type="entry name" value="HEAT_type_2"/>
</dbReference>
<name>A0A388JPN7_CHABU</name>
<dbReference type="InterPro" id="IPR016024">
    <property type="entry name" value="ARM-type_fold"/>
</dbReference>